<proteinExistence type="predicted"/>
<evidence type="ECO:0000313" key="6">
    <source>
        <dbReference type="Proteomes" id="UP001431783"/>
    </source>
</evidence>
<evidence type="ECO:0000313" key="5">
    <source>
        <dbReference type="EMBL" id="KAK9877894.1"/>
    </source>
</evidence>
<dbReference type="PROSITE" id="PS50211">
    <property type="entry name" value="DENN"/>
    <property type="match status" value="1"/>
</dbReference>
<dbReference type="SMART" id="SM00800">
    <property type="entry name" value="uDENN"/>
    <property type="match status" value="1"/>
</dbReference>
<dbReference type="EMBL" id="JARQZJ010000044">
    <property type="protein sequence ID" value="KAK9877894.1"/>
    <property type="molecule type" value="Genomic_DNA"/>
</dbReference>
<dbReference type="GO" id="GO:0032456">
    <property type="term" value="P:endocytic recycling"/>
    <property type="evidence" value="ECO:0007669"/>
    <property type="project" value="TreeGrafter"/>
</dbReference>
<dbReference type="FunFam" id="3.30.450.200:FF:000003">
    <property type="entry name" value="DENN domain containing 1A"/>
    <property type="match status" value="1"/>
</dbReference>
<keyword evidence="3" id="KW-0968">Cytoplasmic vesicle</keyword>
<dbReference type="PANTHER" id="PTHR13196:SF14">
    <property type="entry name" value="UDENN DOMAIN-CONTAINING PROTEIN"/>
    <property type="match status" value="1"/>
</dbReference>
<dbReference type="GO" id="GO:0005085">
    <property type="term" value="F:guanyl-nucleotide exchange factor activity"/>
    <property type="evidence" value="ECO:0007669"/>
    <property type="project" value="UniProtKB-KW"/>
</dbReference>
<evidence type="ECO:0000256" key="3">
    <source>
        <dbReference type="ARBA" id="ARBA00023329"/>
    </source>
</evidence>
<organism evidence="5 6">
    <name type="scientific">Henosepilachna vigintioctopunctata</name>
    <dbReference type="NCBI Taxonomy" id="420089"/>
    <lineage>
        <taxon>Eukaryota</taxon>
        <taxon>Metazoa</taxon>
        <taxon>Ecdysozoa</taxon>
        <taxon>Arthropoda</taxon>
        <taxon>Hexapoda</taxon>
        <taxon>Insecta</taxon>
        <taxon>Pterygota</taxon>
        <taxon>Neoptera</taxon>
        <taxon>Endopterygota</taxon>
        <taxon>Coleoptera</taxon>
        <taxon>Polyphaga</taxon>
        <taxon>Cucujiformia</taxon>
        <taxon>Coccinelloidea</taxon>
        <taxon>Coccinellidae</taxon>
        <taxon>Epilachninae</taxon>
        <taxon>Epilachnini</taxon>
        <taxon>Henosepilachna</taxon>
    </lineage>
</organism>
<dbReference type="Proteomes" id="UP001431783">
    <property type="component" value="Unassembled WGS sequence"/>
</dbReference>
<dbReference type="AlphaFoldDB" id="A0AAW1U4M2"/>
<dbReference type="InterPro" id="IPR040032">
    <property type="entry name" value="DENND1A/B/C"/>
</dbReference>
<keyword evidence="2" id="KW-0344">Guanine-nucleotide releasing factor</keyword>
<evidence type="ECO:0000256" key="1">
    <source>
        <dbReference type="ARBA" id="ARBA00004541"/>
    </source>
</evidence>
<sequence>MGSRLRNDVTHLFECFCEVVPPQGDKNSWVIQQFPEKYRDEEVLKAVSQFAYPYKIENTVIQHYSFVLTNNESKWTFGFCRHDPNSQTAIVVLSYLPWHHAFFKFLDTIAALMHSSRTEDLRDFLTSVYNAKIADPGKVLSVSFNREESIFSVNVPKPYLLPSIPENSNLTEYYNAVDSTNMMQIFASMLFERRIIIMSNKLKRLSACVQSANDLIYPMHWQHIFIPVLPSAMVEYLLAPIPFLIGVPEEVMKKVNRTELGDVVILDADNNTIETPFDDLSSLPPEVVSPLKRQLKNKSALLGDAVSRAFLRTLVHLIGGYRDALRSSLARV</sequence>
<dbReference type="Gene3D" id="3.30.450.200">
    <property type="match status" value="1"/>
</dbReference>
<comment type="subcellular location">
    <subcellularLocation>
        <location evidence="1">Cytoplasmic vesicle</location>
    </subcellularLocation>
</comment>
<dbReference type="InterPro" id="IPR001194">
    <property type="entry name" value="cDENN_dom"/>
</dbReference>
<dbReference type="FunFam" id="3.40.50.11500:FF:000001">
    <property type="entry name" value="Putative DENN domain-containing protein 1A"/>
    <property type="match status" value="1"/>
</dbReference>
<comment type="caution">
    <text evidence="5">The sequence shown here is derived from an EMBL/GenBank/DDBJ whole genome shotgun (WGS) entry which is preliminary data.</text>
</comment>
<dbReference type="InterPro" id="IPR037516">
    <property type="entry name" value="Tripartite_DENN"/>
</dbReference>
<accession>A0AAW1U4M2</accession>
<keyword evidence="6" id="KW-1185">Reference proteome</keyword>
<dbReference type="GO" id="GO:0005829">
    <property type="term" value="C:cytosol"/>
    <property type="evidence" value="ECO:0007669"/>
    <property type="project" value="TreeGrafter"/>
</dbReference>
<gene>
    <name evidence="5" type="ORF">WA026_020120</name>
</gene>
<dbReference type="Pfam" id="PF02141">
    <property type="entry name" value="DENN"/>
    <property type="match status" value="1"/>
</dbReference>
<protein>
    <recommendedName>
        <fullName evidence="4">UDENN domain-containing protein</fullName>
    </recommendedName>
</protein>
<evidence type="ECO:0000259" key="4">
    <source>
        <dbReference type="PROSITE" id="PS50211"/>
    </source>
</evidence>
<reference evidence="5 6" key="1">
    <citation type="submission" date="2023-03" db="EMBL/GenBank/DDBJ databases">
        <title>Genome insight into feeding habits of ladybird beetles.</title>
        <authorList>
            <person name="Li H.-S."/>
            <person name="Huang Y.-H."/>
            <person name="Pang H."/>
        </authorList>
    </citation>
    <scope>NUCLEOTIDE SEQUENCE [LARGE SCALE GENOMIC DNA]</scope>
    <source>
        <strain evidence="5">SYSU_2023b</strain>
        <tissue evidence="5">Whole body</tissue>
    </source>
</reference>
<dbReference type="InterPro" id="IPR005113">
    <property type="entry name" value="uDENN_dom"/>
</dbReference>
<dbReference type="SMART" id="SM00799">
    <property type="entry name" value="DENN"/>
    <property type="match status" value="1"/>
</dbReference>
<dbReference type="Gene3D" id="3.40.50.11500">
    <property type="match status" value="1"/>
</dbReference>
<dbReference type="GO" id="GO:1901981">
    <property type="term" value="F:phosphatidylinositol phosphate binding"/>
    <property type="evidence" value="ECO:0007669"/>
    <property type="project" value="TreeGrafter"/>
</dbReference>
<dbReference type="Pfam" id="PF03456">
    <property type="entry name" value="uDENN"/>
    <property type="match status" value="1"/>
</dbReference>
<dbReference type="PANTHER" id="PTHR13196">
    <property type="entry name" value="DENN DOMAIN-CONTAINING"/>
    <property type="match status" value="1"/>
</dbReference>
<dbReference type="GO" id="GO:0031410">
    <property type="term" value="C:cytoplasmic vesicle"/>
    <property type="evidence" value="ECO:0007669"/>
    <property type="project" value="UniProtKB-SubCell"/>
</dbReference>
<dbReference type="InterPro" id="IPR043153">
    <property type="entry name" value="DENN_C"/>
</dbReference>
<feature type="domain" description="UDENN" evidence="4">
    <location>
        <begin position="12"/>
        <end position="332"/>
    </location>
</feature>
<name>A0AAW1U4M2_9CUCU</name>
<dbReference type="GO" id="GO:0006897">
    <property type="term" value="P:endocytosis"/>
    <property type="evidence" value="ECO:0007669"/>
    <property type="project" value="TreeGrafter"/>
</dbReference>
<evidence type="ECO:0000256" key="2">
    <source>
        <dbReference type="ARBA" id="ARBA00022658"/>
    </source>
</evidence>